<organism evidence="8 9">
    <name type="scientific">Salinarimonas ramus</name>
    <dbReference type="NCBI Taxonomy" id="690164"/>
    <lineage>
        <taxon>Bacteria</taxon>
        <taxon>Pseudomonadati</taxon>
        <taxon>Pseudomonadota</taxon>
        <taxon>Alphaproteobacteria</taxon>
        <taxon>Hyphomicrobiales</taxon>
        <taxon>Salinarimonadaceae</taxon>
        <taxon>Salinarimonas</taxon>
    </lineage>
</organism>
<comment type="caution">
    <text evidence="8">The sequence shown here is derived from an EMBL/GenBank/DDBJ whole genome shotgun (WGS) entry which is preliminary data.</text>
</comment>
<feature type="transmembrane region" description="Helical" evidence="7">
    <location>
        <begin position="29"/>
        <end position="51"/>
    </location>
</feature>
<evidence type="ECO:0000256" key="4">
    <source>
        <dbReference type="ARBA" id="ARBA00022692"/>
    </source>
</evidence>
<dbReference type="Pfam" id="PF00420">
    <property type="entry name" value="Oxidored_q2"/>
    <property type="match status" value="1"/>
</dbReference>
<reference evidence="8 9" key="1">
    <citation type="journal article" date="2014" name="Int. J. Syst. Evol. Microbiol.">
        <title>Complete genome sequence of Corynebacterium casei LMG S-19264T (=DSM 44701T), isolated from a smear-ripened cheese.</title>
        <authorList>
            <consortium name="US DOE Joint Genome Institute (JGI-PGF)"/>
            <person name="Walter F."/>
            <person name="Albersmeier A."/>
            <person name="Kalinowski J."/>
            <person name="Ruckert C."/>
        </authorList>
    </citation>
    <scope>NUCLEOTIDE SEQUENCE [LARGE SCALE GENOMIC DNA]</scope>
    <source>
        <strain evidence="8 9">CGMCC 1.9161</strain>
    </source>
</reference>
<dbReference type="RefSeq" id="WP_188913173.1">
    <property type="nucleotide sequence ID" value="NZ_BMMF01000006.1"/>
</dbReference>
<keyword evidence="9" id="KW-1185">Reference proteome</keyword>
<evidence type="ECO:0000256" key="3">
    <source>
        <dbReference type="ARBA" id="ARBA00022475"/>
    </source>
</evidence>
<dbReference type="PANTHER" id="PTHR34583:SF2">
    <property type="entry name" value="ANTIPORTER SUBUNIT MNHC2-RELATED"/>
    <property type="match status" value="1"/>
</dbReference>
<gene>
    <name evidence="8" type="primary">mnhC</name>
    <name evidence="8" type="ORF">GCM10011322_23880</name>
</gene>
<evidence type="ECO:0000256" key="5">
    <source>
        <dbReference type="ARBA" id="ARBA00022989"/>
    </source>
</evidence>
<dbReference type="InterPro" id="IPR050601">
    <property type="entry name" value="CPA3_antiporter_subunitC"/>
</dbReference>
<feature type="transmembrane region" description="Helical" evidence="7">
    <location>
        <begin position="71"/>
        <end position="96"/>
    </location>
</feature>
<dbReference type="Gene3D" id="1.10.287.3510">
    <property type="match status" value="1"/>
</dbReference>
<evidence type="ECO:0000256" key="6">
    <source>
        <dbReference type="ARBA" id="ARBA00023136"/>
    </source>
</evidence>
<keyword evidence="4 7" id="KW-0812">Transmembrane</keyword>
<comment type="similarity">
    <text evidence="2">Belongs to the CPA3 antiporters (TC 2.A.63) subunit C family.</text>
</comment>
<protein>
    <submittedName>
        <fullName evidence="8">Cation:proton antiporter</fullName>
    </submittedName>
</protein>
<sequence>MTLIYALAIAAYVGCGLYMMLSRHAVRMILGLTLLTNGAIFLIFLSGRVGTTTPPVIPQGAEALAADAANALPQALVLTAIVIGFALTSFAVALVLEAHRSLGTLDVREMRDAERLGAPDPSPATSVKTHG</sequence>
<evidence type="ECO:0000256" key="1">
    <source>
        <dbReference type="ARBA" id="ARBA00004651"/>
    </source>
</evidence>
<dbReference type="GO" id="GO:0005886">
    <property type="term" value="C:plasma membrane"/>
    <property type="evidence" value="ECO:0007669"/>
    <property type="project" value="UniProtKB-SubCell"/>
</dbReference>
<dbReference type="Proteomes" id="UP000600449">
    <property type="component" value="Unassembled WGS sequence"/>
</dbReference>
<keyword evidence="6 7" id="KW-0472">Membrane</keyword>
<evidence type="ECO:0000313" key="9">
    <source>
        <dbReference type="Proteomes" id="UP000600449"/>
    </source>
</evidence>
<feature type="transmembrane region" description="Helical" evidence="7">
    <location>
        <begin position="6"/>
        <end position="22"/>
    </location>
</feature>
<dbReference type="PANTHER" id="PTHR34583">
    <property type="entry name" value="ANTIPORTER SUBUNIT MNHC2-RELATED"/>
    <property type="match status" value="1"/>
</dbReference>
<comment type="subcellular location">
    <subcellularLocation>
        <location evidence="1">Cell membrane</location>
        <topology evidence="1">Multi-pass membrane protein</topology>
    </subcellularLocation>
</comment>
<evidence type="ECO:0000313" key="8">
    <source>
        <dbReference type="EMBL" id="GGK36106.1"/>
    </source>
</evidence>
<accession>A0A917QAC5</accession>
<keyword evidence="5 7" id="KW-1133">Transmembrane helix</keyword>
<proteinExistence type="inferred from homology"/>
<keyword evidence="3" id="KW-1003">Cell membrane</keyword>
<name>A0A917QAC5_9HYPH</name>
<dbReference type="EMBL" id="BMMF01000006">
    <property type="protein sequence ID" value="GGK36106.1"/>
    <property type="molecule type" value="Genomic_DNA"/>
</dbReference>
<evidence type="ECO:0000256" key="2">
    <source>
        <dbReference type="ARBA" id="ARBA00010388"/>
    </source>
</evidence>
<dbReference type="InterPro" id="IPR039428">
    <property type="entry name" value="NUOK/Mnh_C1-like"/>
</dbReference>
<dbReference type="AlphaFoldDB" id="A0A917QAC5"/>
<evidence type="ECO:0000256" key="7">
    <source>
        <dbReference type="SAM" id="Phobius"/>
    </source>
</evidence>